<proteinExistence type="predicted"/>
<gene>
    <name evidence="1" type="ORF">QYM36_013910</name>
</gene>
<dbReference type="EMBL" id="JAVRJZ010000018">
    <property type="protein sequence ID" value="KAK2708147.1"/>
    <property type="molecule type" value="Genomic_DNA"/>
</dbReference>
<dbReference type="Proteomes" id="UP001187531">
    <property type="component" value="Unassembled WGS sequence"/>
</dbReference>
<evidence type="ECO:0000313" key="1">
    <source>
        <dbReference type="EMBL" id="KAK2708147.1"/>
    </source>
</evidence>
<protein>
    <submittedName>
        <fullName evidence="1">Uncharacterized protein</fullName>
    </submittedName>
</protein>
<comment type="caution">
    <text evidence="1">The sequence shown here is derived from an EMBL/GenBank/DDBJ whole genome shotgun (WGS) entry which is preliminary data.</text>
</comment>
<dbReference type="AlphaFoldDB" id="A0AA88KXM5"/>
<name>A0AA88KXM5_ARTSF</name>
<accession>A0AA88KXM5</accession>
<evidence type="ECO:0000313" key="2">
    <source>
        <dbReference type="Proteomes" id="UP001187531"/>
    </source>
</evidence>
<sequence length="121" mass="13890">MFPFGEEPDNLEMVLPEDSVFIKFESKNSFIYYVGLVLEMEKDELKIMFTRKKLGSSLKFVFPDVDDITQVDIKDVKLKLPCPTIIQNLQLQQFTIVTTEVTRISSAITFGLNLGSIHNLR</sequence>
<keyword evidence="2" id="KW-1185">Reference proteome</keyword>
<reference evidence="1" key="1">
    <citation type="submission" date="2023-07" db="EMBL/GenBank/DDBJ databases">
        <title>Chromosome-level genome assembly of Artemia franciscana.</title>
        <authorList>
            <person name="Jo E."/>
        </authorList>
    </citation>
    <scope>NUCLEOTIDE SEQUENCE</scope>
    <source>
        <tissue evidence="1">Whole body</tissue>
    </source>
</reference>
<organism evidence="1 2">
    <name type="scientific">Artemia franciscana</name>
    <name type="common">Brine shrimp</name>
    <name type="synonym">Artemia sanfranciscana</name>
    <dbReference type="NCBI Taxonomy" id="6661"/>
    <lineage>
        <taxon>Eukaryota</taxon>
        <taxon>Metazoa</taxon>
        <taxon>Ecdysozoa</taxon>
        <taxon>Arthropoda</taxon>
        <taxon>Crustacea</taxon>
        <taxon>Branchiopoda</taxon>
        <taxon>Anostraca</taxon>
        <taxon>Artemiidae</taxon>
        <taxon>Artemia</taxon>
    </lineage>
</organism>